<keyword evidence="1" id="KW-0472">Membrane</keyword>
<protein>
    <submittedName>
        <fullName evidence="2">Str. FM013</fullName>
    </submittedName>
</protein>
<keyword evidence="1" id="KW-1133">Transmembrane helix</keyword>
<keyword evidence="1" id="KW-0812">Transmembrane</keyword>
<reference evidence="2 3" key="1">
    <citation type="journal article" date="2014" name="Nat. Commun.">
        <title>Multiple recent horizontal transfers of a large genomic region in cheese making fungi.</title>
        <authorList>
            <person name="Cheeseman K."/>
            <person name="Ropars J."/>
            <person name="Renault P."/>
            <person name="Dupont J."/>
            <person name="Gouzy J."/>
            <person name="Branca A."/>
            <person name="Abraham A.L."/>
            <person name="Ceppi M."/>
            <person name="Conseiller E."/>
            <person name="Debuchy R."/>
            <person name="Malagnac F."/>
            <person name="Goarin A."/>
            <person name="Silar P."/>
            <person name="Lacoste S."/>
            <person name="Sallet E."/>
            <person name="Bensimon A."/>
            <person name="Giraud T."/>
            <person name="Brygoo Y."/>
        </authorList>
    </citation>
    <scope>NUCLEOTIDE SEQUENCE [LARGE SCALE GENOMIC DNA]</scope>
    <source>
        <strain evidence="3">FM 013</strain>
    </source>
</reference>
<keyword evidence="3" id="KW-1185">Reference proteome</keyword>
<evidence type="ECO:0000313" key="2">
    <source>
        <dbReference type="EMBL" id="CRL28658.1"/>
    </source>
</evidence>
<dbReference type="EMBL" id="HG793162">
    <property type="protein sequence ID" value="CRL28658.1"/>
    <property type="molecule type" value="Genomic_DNA"/>
</dbReference>
<evidence type="ECO:0000256" key="1">
    <source>
        <dbReference type="SAM" id="Phobius"/>
    </source>
</evidence>
<dbReference type="AlphaFoldDB" id="A0A0G4PR59"/>
<feature type="transmembrane region" description="Helical" evidence="1">
    <location>
        <begin position="129"/>
        <end position="149"/>
    </location>
</feature>
<evidence type="ECO:0000313" key="3">
    <source>
        <dbReference type="Proteomes" id="UP000053732"/>
    </source>
</evidence>
<gene>
    <name evidence="2" type="ORF">PCAMFM013_S029g000074</name>
</gene>
<sequence>MQLLQGSDDVILEATRKEADGKDISGRTCHHPGEFLFVAPLDENGPGSTEHAVCACMECTSSSSGYQSGEDGLHIFTRVKATWANFYVTSRAQGSWMLRLHGKGGVLGYKILAIGERIVYLYGVLLDQAMVSMVSALGLVYLHMIFIALSRE</sequence>
<proteinExistence type="predicted"/>
<name>A0A0G4PR59_PENC3</name>
<organism evidence="2 3">
    <name type="scientific">Penicillium camemberti (strain FM 013)</name>
    <dbReference type="NCBI Taxonomy" id="1429867"/>
    <lineage>
        <taxon>Eukaryota</taxon>
        <taxon>Fungi</taxon>
        <taxon>Dikarya</taxon>
        <taxon>Ascomycota</taxon>
        <taxon>Pezizomycotina</taxon>
        <taxon>Eurotiomycetes</taxon>
        <taxon>Eurotiomycetidae</taxon>
        <taxon>Eurotiales</taxon>
        <taxon>Aspergillaceae</taxon>
        <taxon>Penicillium</taxon>
    </lineage>
</organism>
<dbReference type="Proteomes" id="UP000053732">
    <property type="component" value="Unassembled WGS sequence"/>
</dbReference>
<accession>A0A0G4PR59</accession>